<accession>A0A0H3ZMB2</accession>
<reference evidence="1" key="1">
    <citation type="journal article" date="2015" name="MBio">
        <title>Eco-Evolutionary Dynamics of Episomes among Ecologically Cohesive Bacterial Populations.</title>
        <authorList>
            <person name="Xue H."/>
            <person name="Cordero O.X."/>
            <person name="Camas F.M."/>
            <person name="Trimble W."/>
            <person name="Meyer F."/>
            <person name="Guglielmini J."/>
            <person name="Rocha E.P."/>
            <person name="Polz M.F."/>
        </authorList>
    </citation>
    <scope>NUCLEOTIDE SEQUENCE</scope>
    <source>
        <strain evidence="1">F12 FF_152</strain>
    </source>
</reference>
<dbReference type="AlphaFoldDB" id="A0A0H3ZMB2"/>
<proteinExistence type="predicted"/>
<protein>
    <submittedName>
        <fullName evidence="1">Uncharacterized protein</fullName>
    </submittedName>
</protein>
<name>A0A0H3ZMB2_9VIBR</name>
<evidence type="ECO:0000313" key="1">
    <source>
        <dbReference type="EMBL" id="AKN37285.1"/>
    </source>
</evidence>
<dbReference type="EMBL" id="KP795530">
    <property type="protein sequence ID" value="AKN37285.1"/>
    <property type="molecule type" value="Genomic_DNA"/>
</dbReference>
<sequence>MDEELFKYWDSDKAKKKQTALTRLSNGLAKELLGDRNTKSLFSDEEVEAIEKAREALDSVKYKFTHLKEKRLRDEQERKRAKDARQALAKKLSIAYIKGSGSYPLTTFSRNHFYLLCMLNDLRIGYTLSFNDLDVEDSSGVVTHDEEHFRRMRDYNVDTLKRELEERVITWVLGAWTYSGELINEPEARLADLTSKLDAAFVGTVDERYKGQIERLEKYNRAIDAKVKRSEFKIVQD</sequence>
<organism evidence="1">
    <name type="scientific">Vibrio sp. F12 FF_152</name>
    <dbReference type="NCBI Taxonomy" id="1652829"/>
    <lineage>
        <taxon>Bacteria</taxon>
        <taxon>Pseudomonadati</taxon>
        <taxon>Pseudomonadota</taxon>
        <taxon>Gammaproteobacteria</taxon>
        <taxon>Vibrionales</taxon>
        <taxon>Vibrionaceae</taxon>
        <taxon>Vibrio</taxon>
    </lineage>
</organism>